<evidence type="ECO:0008006" key="3">
    <source>
        <dbReference type="Google" id="ProtNLM"/>
    </source>
</evidence>
<reference evidence="1 2" key="1">
    <citation type="submission" date="2009-07" db="EMBL/GenBank/DDBJ databases">
        <authorList>
            <person name="Madupu R."/>
            <person name="Sebastian Y."/>
            <person name="Durkin A.S."/>
            <person name="Torralba M."/>
            <person name="Methe B."/>
            <person name="Sutton G.G."/>
            <person name="Strausberg R.L."/>
            <person name="Nelson K.E."/>
        </authorList>
    </citation>
    <scope>NUCLEOTIDE SEQUENCE [LARGE SCALE GENOMIC DNA]</scope>
    <source>
        <strain evidence="1 2">ATCC 35580</strain>
    </source>
</reference>
<dbReference type="OrthoDB" id="9771846at2"/>
<dbReference type="STRING" id="596324.TREVI0001_2609"/>
<dbReference type="RefSeq" id="WP_006188093.1">
    <property type="nucleotide sequence ID" value="NZ_ACYH01000013.1"/>
</dbReference>
<accession>C8PNH9</accession>
<sequence length="175" mass="20583">MGCIGPAYFELNANKLMLPRSKKILCDGVYSVKSIITSSMLVKYSVVAQIGLWNEDLFLDLADWDLCWRFQKKGYLCCLSTNTYLIHRLGSTIKKGFLLSLREGSPVREYYQMRDTFKLIFQTYTPFKMRIYFIFRLLVRPMIHLMFLPQRNLRGKYIFYGILDGFCGKKGEFSR</sequence>
<dbReference type="AlphaFoldDB" id="C8PNH9"/>
<name>C8PNH9_9SPIR</name>
<dbReference type="Gene3D" id="3.90.550.10">
    <property type="entry name" value="Spore Coat Polysaccharide Biosynthesis Protein SpsA, Chain A"/>
    <property type="match status" value="1"/>
</dbReference>
<dbReference type="Proteomes" id="UP000004509">
    <property type="component" value="Unassembled WGS sequence"/>
</dbReference>
<evidence type="ECO:0000313" key="1">
    <source>
        <dbReference type="EMBL" id="EEV21084.1"/>
    </source>
</evidence>
<evidence type="ECO:0000313" key="2">
    <source>
        <dbReference type="Proteomes" id="UP000004509"/>
    </source>
</evidence>
<gene>
    <name evidence="1" type="ORF">TREVI0001_2609</name>
</gene>
<proteinExistence type="predicted"/>
<dbReference type="InterPro" id="IPR029044">
    <property type="entry name" value="Nucleotide-diphossugar_trans"/>
</dbReference>
<protein>
    <recommendedName>
        <fullName evidence="3">Glycosyltransferase 2-like domain-containing protein</fullName>
    </recommendedName>
</protein>
<comment type="caution">
    <text evidence="1">The sequence shown here is derived from an EMBL/GenBank/DDBJ whole genome shotgun (WGS) entry which is preliminary data.</text>
</comment>
<dbReference type="SUPFAM" id="SSF53448">
    <property type="entry name" value="Nucleotide-diphospho-sugar transferases"/>
    <property type="match status" value="1"/>
</dbReference>
<dbReference type="EMBL" id="ACYH01000013">
    <property type="protein sequence ID" value="EEV21084.1"/>
    <property type="molecule type" value="Genomic_DNA"/>
</dbReference>
<organism evidence="1 2">
    <name type="scientific">Treponema vincentii ATCC 35580</name>
    <dbReference type="NCBI Taxonomy" id="596324"/>
    <lineage>
        <taxon>Bacteria</taxon>
        <taxon>Pseudomonadati</taxon>
        <taxon>Spirochaetota</taxon>
        <taxon>Spirochaetia</taxon>
        <taxon>Spirochaetales</taxon>
        <taxon>Treponemataceae</taxon>
        <taxon>Treponema</taxon>
    </lineage>
</organism>
<dbReference type="eggNOG" id="COG1216">
    <property type="taxonomic scope" value="Bacteria"/>
</dbReference>